<dbReference type="PANTHER" id="PTHR37984:SF15">
    <property type="entry name" value="INTEGRASE CATALYTIC DOMAIN-CONTAINING PROTEIN"/>
    <property type="match status" value="1"/>
</dbReference>
<accession>A0A225WM65</accession>
<dbReference type="InterPro" id="IPR036397">
    <property type="entry name" value="RNaseH_sf"/>
</dbReference>
<gene>
    <name evidence="2" type="ORF">PHMEG_0007327</name>
</gene>
<evidence type="ECO:0000313" key="3">
    <source>
        <dbReference type="Proteomes" id="UP000198211"/>
    </source>
</evidence>
<name>A0A225WM65_9STRA</name>
<dbReference type="GO" id="GO:0003676">
    <property type="term" value="F:nucleic acid binding"/>
    <property type="evidence" value="ECO:0007669"/>
    <property type="project" value="InterPro"/>
</dbReference>
<dbReference type="SUPFAM" id="SSF53098">
    <property type="entry name" value="Ribonuclease H-like"/>
    <property type="match status" value="1"/>
</dbReference>
<evidence type="ECO:0000259" key="1">
    <source>
        <dbReference type="PROSITE" id="PS50994"/>
    </source>
</evidence>
<comment type="caution">
    <text evidence="2">The sequence shown here is derived from an EMBL/GenBank/DDBJ whole genome shotgun (WGS) entry which is preliminary data.</text>
</comment>
<dbReference type="Gene3D" id="3.30.420.10">
    <property type="entry name" value="Ribonuclease H-like superfamily/Ribonuclease H"/>
    <property type="match status" value="1"/>
</dbReference>
<dbReference type="EMBL" id="NBNE01000571">
    <property type="protein sequence ID" value="OWZ18554.1"/>
    <property type="molecule type" value="Genomic_DNA"/>
</dbReference>
<dbReference type="GO" id="GO:0015074">
    <property type="term" value="P:DNA integration"/>
    <property type="evidence" value="ECO:0007669"/>
    <property type="project" value="InterPro"/>
</dbReference>
<reference evidence="3" key="1">
    <citation type="submission" date="2017-03" db="EMBL/GenBank/DDBJ databases">
        <title>Phytopthora megakarya and P. palmivora, two closely related causual agents of cacao black pod achieved similar genome size and gene model numbers by different mechanisms.</title>
        <authorList>
            <person name="Ali S."/>
            <person name="Shao J."/>
            <person name="Larry D.J."/>
            <person name="Kronmiller B."/>
            <person name="Shen D."/>
            <person name="Strem M.D."/>
            <person name="Melnick R.L."/>
            <person name="Guiltinan M.J."/>
            <person name="Tyler B.M."/>
            <person name="Meinhardt L.W."/>
            <person name="Bailey B.A."/>
        </authorList>
    </citation>
    <scope>NUCLEOTIDE SEQUENCE [LARGE SCALE GENOMIC DNA]</scope>
    <source>
        <strain evidence="3">zdho120</strain>
    </source>
</reference>
<protein>
    <recommendedName>
        <fullName evidence="1">Integrase catalytic domain-containing protein</fullName>
    </recommendedName>
</protein>
<proteinExistence type="predicted"/>
<dbReference type="PROSITE" id="PS50994">
    <property type="entry name" value="INTEGRASE"/>
    <property type="match status" value="1"/>
</dbReference>
<sequence length="257" mass="29174">MDFIPGLPRTKDGHDTILVIVDRLTKRCHVVPTVATITAQGLVELFIAHYVRLHGLPADVVSDRDWKFTSKFWSSCSKMLVTKLKMASAHHQRTDGQVERVNAVLESYLRHYVSGFQNDWDHHLALAEFAYNRQYQSTIQMSPFKADLGYNLKLPADLHLSSTKTPATAFILQQQTILRELQANARLGAEKMKLLYDKGRRDQQFNIGEMVLISTQNLASANVGYSLLGGLGRTKSSRSYMTVQRTNSIYRKNWACI</sequence>
<dbReference type="InterPro" id="IPR001584">
    <property type="entry name" value="Integrase_cat-core"/>
</dbReference>
<feature type="domain" description="Integrase catalytic" evidence="1">
    <location>
        <begin position="1"/>
        <end position="151"/>
    </location>
</feature>
<organism evidence="2 3">
    <name type="scientific">Phytophthora megakarya</name>
    <dbReference type="NCBI Taxonomy" id="4795"/>
    <lineage>
        <taxon>Eukaryota</taxon>
        <taxon>Sar</taxon>
        <taxon>Stramenopiles</taxon>
        <taxon>Oomycota</taxon>
        <taxon>Peronosporomycetes</taxon>
        <taxon>Peronosporales</taxon>
        <taxon>Peronosporaceae</taxon>
        <taxon>Phytophthora</taxon>
    </lineage>
</organism>
<dbReference type="Proteomes" id="UP000198211">
    <property type="component" value="Unassembled WGS sequence"/>
</dbReference>
<dbReference type="InterPro" id="IPR050951">
    <property type="entry name" value="Retrovirus_Pol_polyprotein"/>
</dbReference>
<dbReference type="OrthoDB" id="1738613at2759"/>
<dbReference type="PANTHER" id="PTHR37984">
    <property type="entry name" value="PROTEIN CBG26694"/>
    <property type="match status" value="1"/>
</dbReference>
<evidence type="ECO:0000313" key="2">
    <source>
        <dbReference type="EMBL" id="OWZ18554.1"/>
    </source>
</evidence>
<dbReference type="STRING" id="4795.A0A225WM65"/>
<dbReference type="InterPro" id="IPR012337">
    <property type="entry name" value="RNaseH-like_sf"/>
</dbReference>
<dbReference type="AlphaFoldDB" id="A0A225WM65"/>
<keyword evidence="3" id="KW-1185">Reference proteome</keyword>